<dbReference type="PIRSF" id="PIRSF005091">
    <property type="entry name" value="Mmb_sulf_HI1246"/>
    <property type="match status" value="1"/>
</dbReference>
<dbReference type="InterPro" id="IPR000917">
    <property type="entry name" value="Sulfatase_N"/>
</dbReference>
<dbReference type="EMBL" id="BAABDT010000002">
    <property type="protein sequence ID" value="GAA3731623.1"/>
    <property type="molecule type" value="Genomic_DNA"/>
</dbReference>
<keyword evidence="9" id="KW-1185">Reference proteome</keyword>
<comment type="caution">
    <text evidence="8">The sequence shown here is derived from an EMBL/GenBank/DDBJ whole genome shotgun (WGS) entry which is preliminary data.</text>
</comment>
<dbReference type="Gene3D" id="3.30.1120.80">
    <property type="match status" value="1"/>
</dbReference>
<evidence type="ECO:0000256" key="6">
    <source>
        <dbReference type="SAM" id="Phobius"/>
    </source>
</evidence>
<keyword evidence="2" id="KW-1003">Cell membrane</keyword>
<evidence type="ECO:0000256" key="4">
    <source>
        <dbReference type="ARBA" id="ARBA00022989"/>
    </source>
</evidence>
<protein>
    <submittedName>
        <fullName evidence="8">LTA synthase family protein</fullName>
    </submittedName>
</protein>
<dbReference type="PANTHER" id="PTHR47371:SF3">
    <property type="entry name" value="PHOSPHOGLYCEROL TRANSFERASE I"/>
    <property type="match status" value="1"/>
</dbReference>
<feature type="domain" description="Sulfatase N-terminal" evidence="7">
    <location>
        <begin position="263"/>
        <end position="531"/>
    </location>
</feature>
<feature type="transmembrane region" description="Helical" evidence="6">
    <location>
        <begin position="137"/>
        <end position="155"/>
    </location>
</feature>
<keyword evidence="4 6" id="KW-1133">Transmembrane helix</keyword>
<reference evidence="9" key="1">
    <citation type="journal article" date="2019" name="Int. J. Syst. Evol. Microbiol.">
        <title>The Global Catalogue of Microorganisms (GCM) 10K type strain sequencing project: providing services to taxonomists for standard genome sequencing and annotation.</title>
        <authorList>
            <consortium name="The Broad Institute Genomics Platform"/>
            <consortium name="The Broad Institute Genome Sequencing Center for Infectious Disease"/>
            <person name="Wu L."/>
            <person name="Ma J."/>
        </authorList>
    </citation>
    <scope>NUCLEOTIDE SEQUENCE [LARGE SCALE GENOMIC DNA]</scope>
    <source>
        <strain evidence="9">JCM 17336</strain>
    </source>
</reference>
<evidence type="ECO:0000313" key="9">
    <source>
        <dbReference type="Proteomes" id="UP001501367"/>
    </source>
</evidence>
<dbReference type="Gene3D" id="3.40.720.10">
    <property type="entry name" value="Alkaline Phosphatase, subunit A"/>
    <property type="match status" value="1"/>
</dbReference>
<feature type="transmembrane region" description="Helical" evidence="6">
    <location>
        <begin position="82"/>
        <end position="105"/>
    </location>
</feature>
<keyword evidence="5 6" id="KW-0472">Membrane</keyword>
<dbReference type="RefSeq" id="WP_345157695.1">
    <property type="nucleotide sequence ID" value="NZ_BAABDT010000002.1"/>
</dbReference>
<gene>
    <name evidence="8" type="ORF">GCM10022422_12300</name>
</gene>
<dbReference type="Pfam" id="PF00884">
    <property type="entry name" value="Sulfatase"/>
    <property type="match status" value="1"/>
</dbReference>
<comment type="subcellular location">
    <subcellularLocation>
        <location evidence="1">Cell membrane</location>
        <topology evidence="1">Multi-pass membrane protein</topology>
    </subcellularLocation>
</comment>
<feature type="transmembrane region" description="Helical" evidence="6">
    <location>
        <begin position="49"/>
        <end position="70"/>
    </location>
</feature>
<dbReference type="PANTHER" id="PTHR47371">
    <property type="entry name" value="LIPOTEICHOIC ACID SYNTHASE"/>
    <property type="match status" value="1"/>
</dbReference>
<dbReference type="InterPro" id="IPR012160">
    <property type="entry name" value="LtaS-like"/>
</dbReference>
<keyword evidence="3 6" id="KW-0812">Transmembrane</keyword>
<dbReference type="CDD" id="cd16015">
    <property type="entry name" value="LTA_synthase"/>
    <property type="match status" value="1"/>
</dbReference>
<organism evidence="8 9">
    <name type="scientific">Flavobacterium ginsengisoli</name>
    <dbReference type="NCBI Taxonomy" id="871694"/>
    <lineage>
        <taxon>Bacteria</taxon>
        <taxon>Pseudomonadati</taxon>
        <taxon>Bacteroidota</taxon>
        <taxon>Flavobacteriia</taxon>
        <taxon>Flavobacteriales</taxon>
        <taxon>Flavobacteriaceae</taxon>
        <taxon>Flavobacterium</taxon>
    </lineage>
</organism>
<feature type="transmembrane region" description="Helical" evidence="6">
    <location>
        <begin position="176"/>
        <end position="194"/>
    </location>
</feature>
<evidence type="ECO:0000256" key="1">
    <source>
        <dbReference type="ARBA" id="ARBA00004651"/>
    </source>
</evidence>
<dbReference type="Proteomes" id="UP001501367">
    <property type="component" value="Unassembled WGS sequence"/>
</dbReference>
<name>A0ABP7F883_9FLAO</name>
<evidence type="ECO:0000256" key="3">
    <source>
        <dbReference type="ARBA" id="ARBA00022692"/>
    </source>
</evidence>
<evidence type="ECO:0000313" key="8">
    <source>
        <dbReference type="EMBL" id="GAA3731623.1"/>
    </source>
</evidence>
<evidence type="ECO:0000256" key="5">
    <source>
        <dbReference type="ARBA" id="ARBA00023136"/>
    </source>
</evidence>
<evidence type="ECO:0000259" key="7">
    <source>
        <dbReference type="Pfam" id="PF00884"/>
    </source>
</evidence>
<proteinExistence type="predicted"/>
<dbReference type="InterPro" id="IPR017850">
    <property type="entry name" value="Alkaline_phosphatase_core_sf"/>
</dbReference>
<sequence>MSNYKTNLILFINRFILIVAVYQICRILFYCVNLELFNNLSIRVFSGGLLFDLAAVAYINIPFLIAHLFPGNFKYSPKYQKILLVSFYVVNLAFIATNFIDIIYYRFTGRRSTYAMITADGMEHDVIRLIPSFLKEFWYIAILFIITGFVLWKLLPKAKSPITPKELNRRDYVQKAIYTVISIFVVLLMIRGGVQKKPIKIVDGMRYGNLNTSALVLNTPFTILKTAFKKKELEKVHYYSDSELKSIYNPVLSINPKLPADKKNVVVIILESFGNENIHCGQTPFLDSLITKAHYFKNGFANGKVSIDAVPSTISSIPSLMNNSFITSGYALNKTKSLPQILKKEGYNTSFFHGAFNGSQNFDQYCKVAGFDEYYGKDQYVGSPAFDGKWGIFDEEFLQFFAAKLTSFKQPFFSSIFTISSHNPYIIPEKYKGKFPKGNTEIQESIAYTDFALRKFFKSAKKEKWYNNTLFVITADHTSSSGTSEADKTNVGKFRIPILFFDPSNPSFNVADEKNFQQIDIMPSILDYLNIKAEIISFGKSFKSQQNFAVYYLQDTYHCIVDDYYLAFANNRTIGLYNWKKDTLLKHNLIETNKPKANELERFLKGYIQSFNNRVIDNQLSFD</sequence>
<feature type="transmembrane region" description="Helical" evidence="6">
    <location>
        <begin position="7"/>
        <end position="29"/>
    </location>
</feature>
<dbReference type="SUPFAM" id="SSF53649">
    <property type="entry name" value="Alkaline phosphatase-like"/>
    <property type="match status" value="1"/>
</dbReference>
<dbReference type="InterPro" id="IPR050448">
    <property type="entry name" value="OpgB/LTA_synthase_biosynth"/>
</dbReference>
<evidence type="ECO:0000256" key="2">
    <source>
        <dbReference type="ARBA" id="ARBA00022475"/>
    </source>
</evidence>
<accession>A0ABP7F883</accession>